<evidence type="ECO:0000256" key="6">
    <source>
        <dbReference type="HAMAP-Rule" id="MF_00197"/>
    </source>
</evidence>
<feature type="site" description="Important for dimerization" evidence="6">
    <location>
        <position position="269"/>
    </location>
</feature>
<protein>
    <recommendedName>
        <fullName evidence="6 7">Diaminopimelate epimerase</fullName>
        <shortName evidence="6">DAP epimerase</shortName>
        <ecNumber evidence="6 7">5.1.1.7</ecNumber>
    </recommendedName>
    <alternativeName>
        <fullName evidence="6">PLP-independent amino acid racemase</fullName>
    </alternativeName>
</protein>
<keyword evidence="3 6" id="KW-0028">Amino-acid biosynthesis</keyword>
<feature type="binding site" evidence="6">
    <location>
        <position position="158"/>
    </location>
    <ligand>
        <name>substrate</name>
    </ligand>
</feature>
<feature type="binding site" evidence="6">
    <location>
        <position position="191"/>
    </location>
    <ligand>
        <name>substrate</name>
    </ligand>
</feature>
<dbReference type="SUPFAM" id="SSF54506">
    <property type="entry name" value="Diaminopimelate epimerase-like"/>
    <property type="match status" value="2"/>
</dbReference>
<evidence type="ECO:0000256" key="1">
    <source>
        <dbReference type="ARBA" id="ARBA00010219"/>
    </source>
</evidence>
<proteinExistence type="inferred from homology"/>
<dbReference type="GO" id="GO:0005829">
    <property type="term" value="C:cytosol"/>
    <property type="evidence" value="ECO:0007669"/>
    <property type="project" value="TreeGrafter"/>
</dbReference>
<sequence length="275" mass="31153">MLKFSKMHGLGNDFMVVDTINQSFFFSKKLIKKWSNRTRGIGFDQLLILEPSNCVQFDFFYRIFNSNGLEVEQCGNGARCIGLYCLLNNLFCKKKIILKTQKNFLFLKILQHNIIEVNMGIPCFSPKDVFYNSSKKKLYYNVKILNNIYTMSIVSLGNPHCVILVSDLKNFPVQTVGSMLSKHNDFLYGVNVGFMQIINSKIIHLRVYERNTGETESCGSGACAAVAIGIRNKLLNSRVKVYLPGGILTISWIGEGKCLYMQGSATHVYDGKLLY</sequence>
<dbReference type="EMBL" id="LN890285">
    <property type="protein sequence ID" value="CUR53356.1"/>
    <property type="molecule type" value="Genomic_DNA"/>
</dbReference>
<feature type="binding site" evidence="6">
    <location>
        <begin position="219"/>
        <end position="220"/>
    </location>
    <ligand>
        <name>substrate</name>
    </ligand>
</feature>
<evidence type="ECO:0000256" key="5">
    <source>
        <dbReference type="ARBA" id="ARBA00023235"/>
    </source>
</evidence>
<feature type="binding site" evidence="6">
    <location>
        <position position="45"/>
    </location>
    <ligand>
        <name>substrate</name>
    </ligand>
</feature>
<dbReference type="UniPathway" id="UPA00034">
    <property type="reaction ID" value="UER00025"/>
</dbReference>
<dbReference type="AlphaFoldDB" id="A0A160SZG0"/>
<keyword evidence="2 6" id="KW-0963">Cytoplasm</keyword>
<evidence type="ECO:0000256" key="2">
    <source>
        <dbReference type="ARBA" id="ARBA00022490"/>
    </source>
</evidence>
<accession>A0A160SZG0</accession>
<dbReference type="PANTHER" id="PTHR31689">
    <property type="entry name" value="DIAMINOPIMELATE EPIMERASE, CHLOROPLASTIC"/>
    <property type="match status" value="1"/>
</dbReference>
<evidence type="ECO:0000256" key="4">
    <source>
        <dbReference type="ARBA" id="ARBA00023154"/>
    </source>
</evidence>
<name>A0A160SZG0_BUCTT</name>
<evidence type="ECO:0000313" key="8">
    <source>
        <dbReference type="EMBL" id="CUR53356.1"/>
    </source>
</evidence>
<dbReference type="GO" id="GO:0009089">
    <property type="term" value="P:lysine biosynthetic process via diaminopimelate"/>
    <property type="evidence" value="ECO:0007669"/>
    <property type="project" value="UniProtKB-UniRule"/>
</dbReference>
<dbReference type="FunFam" id="3.10.310.10:FF:000001">
    <property type="entry name" value="Diaminopimelate epimerase"/>
    <property type="match status" value="1"/>
</dbReference>
<keyword evidence="9" id="KW-1185">Reference proteome</keyword>
<gene>
    <name evidence="6 8" type="primary">dapF</name>
    <name evidence="8" type="ORF">BTSPAZIEG_0401</name>
</gene>
<dbReference type="InterPro" id="IPR001653">
    <property type="entry name" value="DAP_epimerase_DapF"/>
</dbReference>
<dbReference type="PATRIC" id="fig|98804.3.peg.375"/>
<feature type="site" description="Could be important to modulate the pK values of the two catalytic cysteine residues" evidence="6">
    <location>
        <position position="209"/>
    </location>
</feature>
<dbReference type="NCBIfam" id="TIGR00652">
    <property type="entry name" value="DapF"/>
    <property type="match status" value="1"/>
</dbReference>
<keyword evidence="4 6" id="KW-0457">Lysine biosynthesis</keyword>
<comment type="subcellular location">
    <subcellularLocation>
        <location evidence="6">Cytoplasm</location>
    </subcellularLocation>
</comment>
<evidence type="ECO:0000256" key="3">
    <source>
        <dbReference type="ARBA" id="ARBA00022605"/>
    </source>
</evidence>
<dbReference type="EC" id="5.1.1.7" evidence="6 7"/>
<feature type="active site" description="Proton donor" evidence="6">
    <location>
        <position position="74"/>
    </location>
</feature>
<reference evidence="9" key="1">
    <citation type="submission" date="2015-10" db="EMBL/GenBank/DDBJ databases">
        <authorList>
            <person name="Manzano-Marin A."/>
            <person name="Manzano-Marin A."/>
        </authorList>
    </citation>
    <scope>NUCLEOTIDE SEQUENCE [LARGE SCALE GENOMIC DNA]</scope>
    <source>
        <strain evidence="9">BTs</strain>
    </source>
</reference>
<dbReference type="STRING" id="98804.BTSPAZIEG_0401"/>
<comment type="subunit">
    <text evidence="6">Homodimer.</text>
</comment>
<feature type="binding site" evidence="6">
    <location>
        <begin position="75"/>
        <end position="76"/>
    </location>
    <ligand>
        <name>substrate</name>
    </ligand>
</feature>
<feature type="active site" description="Proton acceptor" evidence="6">
    <location>
        <position position="218"/>
    </location>
</feature>
<comment type="catalytic activity">
    <reaction evidence="6">
        <text>(2S,6S)-2,6-diaminopimelate = meso-2,6-diaminopimelate</text>
        <dbReference type="Rhea" id="RHEA:15393"/>
        <dbReference type="ChEBI" id="CHEBI:57609"/>
        <dbReference type="ChEBI" id="CHEBI:57791"/>
        <dbReference type="EC" id="5.1.1.7"/>
    </reaction>
</comment>
<comment type="function">
    <text evidence="6">Catalyzes the stereoinversion of LL-2,6-diaminopimelate (L,L-DAP) to meso-diaminopimelate (meso-DAP), a precursor of L-lysine and an essential component of the bacterial peptidoglycan.</text>
</comment>
<dbReference type="Proteomes" id="UP000243633">
    <property type="component" value="Chromosome 1"/>
</dbReference>
<comment type="similarity">
    <text evidence="1 6">Belongs to the diaminopimelate epimerase family.</text>
</comment>
<dbReference type="PANTHER" id="PTHR31689:SF0">
    <property type="entry name" value="DIAMINOPIMELATE EPIMERASE"/>
    <property type="match status" value="1"/>
</dbReference>
<feature type="site" description="Could be important to modulate the pK values of the two catalytic cysteine residues" evidence="6">
    <location>
        <position position="160"/>
    </location>
</feature>
<dbReference type="GO" id="GO:0008837">
    <property type="term" value="F:diaminopimelate epimerase activity"/>
    <property type="evidence" value="ECO:0007669"/>
    <property type="project" value="UniProtKB-UniRule"/>
</dbReference>
<feature type="binding site" evidence="6">
    <location>
        <position position="65"/>
    </location>
    <ligand>
        <name>substrate</name>
    </ligand>
</feature>
<organism evidence="8 9">
    <name type="scientific">Buchnera aphidicola subsp. Tuberolachnus salignus</name>
    <dbReference type="NCBI Taxonomy" id="98804"/>
    <lineage>
        <taxon>Bacteria</taxon>
        <taxon>Pseudomonadati</taxon>
        <taxon>Pseudomonadota</taxon>
        <taxon>Gammaproteobacteria</taxon>
        <taxon>Enterobacterales</taxon>
        <taxon>Erwiniaceae</taxon>
        <taxon>Buchnera</taxon>
    </lineage>
</organism>
<evidence type="ECO:0000313" key="9">
    <source>
        <dbReference type="Proteomes" id="UP000243633"/>
    </source>
</evidence>
<feature type="binding site" evidence="6">
    <location>
        <begin position="209"/>
        <end position="210"/>
    </location>
    <ligand>
        <name>substrate</name>
    </ligand>
</feature>
<dbReference type="Gene3D" id="3.10.310.10">
    <property type="entry name" value="Diaminopimelate Epimerase, Chain A, domain 1"/>
    <property type="match status" value="2"/>
</dbReference>
<dbReference type="Pfam" id="PF01678">
    <property type="entry name" value="DAP_epimerase"/>
    <property type="match status" value="2"/>
</dbReference>
<dbReference type="HAMAP" id="MF_00197">
    <property type="entry name" value="DAP_epimerase"/>
    <property type="match status" value="1"/>
</dbReference>
<comment type="pathway">
    <text evidence="6">Amino-acid biosynthesis; L-lysine biosynthesis via DAP pathway; DL-2,6-diaminopimelate from LL-2,6-diaminopimelate: step 1/1.</text>
</comment>
<feature type="binding site" evidence="6">
    <location>
        <position position="12"/>
    </location>
    <ligand>
        <name>substrate</name>
    </ligand>
</feature>
<evidence type="ECO:0000256" key="7">
    <source>
        <dbReference type="NCBIfam" id="TIGR00652"/>
    </source>
</evidence>
<keyword evidence="5 6" id="KW-0413">Isomerase</keyword>